<dbReference type="EMBL" id="JAUQYP010000001">
    <property type="protein sequence ID" value="MDO8107586.1"/>
    <property type="molecule type" value="Genomic_DNA"/>
</dbReference>
<evidence type="ECO:0000313" key="2">
    <source>
        <dbReference type="Proteomes" id="UP001232536"/>
    </source>
</evidence>
<reference evidence="1 2" key="1">
    <citation type="submission" date="2023-07" db="EMBL/GenBank/DDBJ databases">
        <title>Description of novel actinomycetes strains, isolated from tidal flat sediment.</title>
        <authorList>
            <person name="Lu C."/>
        </authorList>
    </citation>
    <scope>NUCLEOTIDE SEQUENCE [LARGE SCALE GENOMIC DNA]</scope>
    <source>
        <strain evidence="1 2">SYSU T00b441</strain>
    </source>
</reference>
<sequence>MVTQIPESLPVLGPGAHRRPRDGGCFMEWASLLAGERWSDHPRCTHPLLAHLARAVNDVVDDRARQRLAPWIPAVVGLTGGTVRWDLEIALLVTRRAIGLGGTLDVLGPLAAGLLTVDRALATVDGRTGARLRPGTRDALDQVPAAAAWAREWTEPLGVPRSGYHDLSRAAVDRSLAVLASHLGPGRDALLVEVLTDAIEVCARLAGRSAPRRVQAGAVA</sequence>
<keyword evidence="2" id="KW-1185">Reference proteome</keyword>
<dbReference type="Proteomes" id="UP001232536">
    <property type="component" value="Unassembled WGS sequence"/>
</dbReference>
<proteinExistence type="predicted"/>
<protein>
    <submittedName>
        <fullName evidence="1">Uncharacterized protein</fullName>
    </submittedName>
</protein>
<dbReference type="RefSeq" id="WP_304601204.1">
    <property type="nucleotide sequence ID" value="NZ_JAUQYO010000001.1"/>
</dbReference>
<gene>
    <name evidence="1" type="ORF">Q6348_10305</name>
</gene>
<accession>A0ABT9DAQ4</accession>
<organism evidence="1 2">
    <name type="scientific">Actinotalea lenta</name>
    <dbReference type="NCBI Taxonomy" id="3064654"/>
    <lineage>
        <taxon>Bacteria</taxon>
        <taxon>Bacillati</taxon>
        <taxon>Actinomycetota</taxon>
        <taxon>Actinomycetes</taxon>
        <taxon>Micrococcales</taxon>
        <taxon>Cellulomonadaceae</taxon>
        <taxon>Actinotalea</taxon>
    </lineage>
</organism>
<name>A0ABT9DAQ4_9CELL</name>
<evidence type="ECO:0000313" key="1">
    <source>
        <dbReference type="EMBL" id="MDO8107586.1"/>
    </source>
</evidence>
<comment type="caution">
    <text evidence="1">The sequence shown here is derived from an EMBL/GenBank/DDBJ whole genome shotgun (WGS) entry which is preliminary data.</text>
</comment>